<dbReference type="Proteomes" id="UP000046395">
    <property type="component" value="Unassembled WGS sequence"/>
</dbReference>
<evidence type="ECO:0000256" key="8">
    <source>
        <dbReference type="ARBA" id="ARBA00023132"/>
    </source>
</evidence>
<dbReference type="InterPro" id="IPR011993">
    <property type="entry name" value="PH-like_dom_sf"/>
</dbReference>
<dbReference type="STRING" id="70415.A0A5S6R672"/>
<proteinExistence type="inferred from homology"/>
<dbReference type="GO" id="GO:0051028">
    <property type="term" value="P:mRNA transport"/>
    <property type="evidence" value="ECO:0007669"/>
    <property type="project" value="UniProtKB-UniRule"/>
</dbReference>
<feature type="region of interest" description="Disordered" evidence="13">
    <location>
        <begin position="589"/>
        <end position="617"/>
    </location>
</feature>
<comment type="similarity">
    <text evidence="2">Belongs to the Nup35 family.</text>
</comment>
<dbReference type="CDD" id="cd12441">
    <property type="entry name" value="RRM_Nup53_like"/>
    <property type="match status" value="1"/>
</dbReference>
<dbReference type="PANTHER" id="PTHR21527:SF6">
    <property type="entry name" value="NUCLEOPORIN NUP35"/>
    <property type="match status" value="1"/>
</dbReference>
<keyword evidence="9 12" id="KW-0539">Nucleus</keyword>
<dbReference type="SUPFAM" id="SSF54928">
    <property type="entry name" value="RNA-binding domain, RBD"/>
    <property type="match status" value="1"/>
</dbReference>
<reference evidence="16" key="1">
    <citation type="submission" date="2019-12" db="UniProtKB">
        <authorList>
            <consortium name="WormBaseParasite"/>
        </authorList>
    </citation>
    <scope>IDENTIFICATION</scope>
</reference>
<evidence type="ECO:0000313" key="16">
    <source>
        <dbReference type="WBParaSite" id="TMUE_3000014757.1"/>
    </source>
</evidence>
<dbReference type="GO" id="GO:0005543">
    <property type="term" value="F:phospholipid binding"/>
    <property type="evidence" value="ECO:0007669"/>
    <property type="project" value="TreeGrafter"/>
</dbReference>
<keyword evidence="15" id="KW-1185">Reference proteome</keyword>
<keyword evidence="8 12" id="KW-0906">Nuclear pore complex</keyword>
<keyword evidence="4 12" id="KW-0813">Transport</keyword>
<dbReference type="InterPro" id="IPR012677">
    <property type="entry name" value="Nucleotide-bd_a/b_plait_sf"/>
</dbReference>
<sequence>MKATAVLLRNCRLGPRTRSCRGLMEEEEYGSSSWASADSRLELPEEEIFKVELMYSSRTSQAFVCPCLANLYHYGSGGGGSSSDDWSLFATGVPLLVVDSGPTQAVAKLQIRLAELGTGFTLWRQPVSPFTRYCAVDSGFHTMFTSTVGGCQTVGISFDHHLSAKKFYQQLRLLQSTLSKTETVGDSSATVPRVYLPCAQDAYMSVSSGTRRTAPAPSKSSISGPCCFRHITSLRPSDLLVSYEAMTSSAPGESQGDRNGTSRRAFARGTRSFTNLCDPKDSLFFLNDKDLKAAMQSPLAARNSPSTTAAQTTVVLPPYFFGGASASRQLSQARLPGRQGSIEKPLPSSPWAHSSPALASPKISGQIQRTAQAPRGPPVRSMLEGVGSGLEGLSPVTYDLDSRSLSRRSNLSLTASALECSVNGGYATNGFPTASQLDPFYTQGEDLDPERDLDSACVTVFGFDSETADMILKKFAEFGTICNYEISPSSNWMHILYQSRMQANLALGKNGKIFANRIKIGVEPCVDKEVIKRFRLRSARYQRPVGPEGDLSSSIGAFTEDIHSRSLNRSAFSTNGMDRTTPFALASATPPLSKYENDSKRSMRSMTAPMELEEEEDDTSIRGIASKVWTYLFG</sequence>
<evidence type="ECO:0000256" key="12">
    <source>
        <dbReference type="PROSITE-ProRule" id="PRU00804"/>
    </source>
</evidence>
<feature type="domain" description="RRM Nup35-type" evidence="14">
    <location>
        <begin position="452"/>
        <end position="532"/>
    </location>
</feature>
<dbReference type="GO" id="GO:0006607">
    <property type="term" value="P:NLS-bearing protein import into nucleus"/>
    <property type="evidence" value="ECO:0007669"/>
    <property type="project" value="TreeGrafter"/>
</dbReference>
<dbReference type="GO" id="GO:0044613">
    <property type="term" value="C:nuclear pore central transport channel"/>
    <property type="evidence" value="ECO:0007669"/>
    <property type="project" value="TreeGrafter"/>
</dbReference>
<dbReference type="InterPro" id="IPR007846">
    <property type="entry name" value="RRM_NUP35_dom"/>
</dbReference>
<feature type="region of interest" description="Disordered" evidence="13">
    <location>
        <begin position="330"/>
        <end position="378"/>
    </location>
</feature>
<evidence type="ECO:0000256" key="10">
    <source>
        <dbReference type="ARBA" id="ARBA00029997"/>
    </source>
</evidence>
<evidence type="ECO:0000256" key="3">
    <source>
        <dbReference type="ARBA" id="ARBA00016439"/>
    </source>
</evidence>
<evidence type="ECO:0000256" key="6">
    <source>
        <dbReference type="ARBA" id="ARBA00022927"/>
    </source>
</evidence>
<organism evidence="15 16">
    <name type="scientific">Trichuris muris</name>
    <name type="common">Mouse whipworm</name>
    <dbReference type="NCBI Taxonomy" id="70415"/>
    <lineage>
        <taxon>Eukaryota</taxon>
        <taxon>Metazoa</taxon>
        <taxon>Ecdysozoa</taxon>
        <taxon>Nematoda</taxon>
        <taxon>Enoplea</taxon>
        <taxon>Dorylaimia</taxon>
        <taxon>Trichinellida</taxon>
        <taxon>Trichuridae</taxon>
        <taxon>Trichuris</taxon>
    </lineage>
</organism>
<name>A0A5S6R672_TRIMR</name>
<evidence type="ECO:0000256" key="1">
    <source>
        <dbReference type="ARBA" id="ARBA00004567"/>
    </source>
</evidence>
<dbReference type="GO" id="GO:0006999">
    <property type="term" value="P:nuclear pore organization"/>
    <property type="evidence" value="ECO:0007669"/>
    <property type="project" value="TreeGrafter"/>
</dbReference>
<evidence type="ECO:0000256" key="13">
    <source>
        <dbReference type="SAM" id="MobiDB-lite"/>
    </source>
</evidence>
<evidence type="ECO:0000256" key="11">
    <source>
        <dbReference type="ARBA" id="ARBA00030250"/>
    </source>
</evidence>
<keyword evidence="5 12" id="KW-0509">mRNA transport</keyword>
<evidence type="ECO:0000256" key="2">
    <source>
        <dbReference type="ARBA" id="ARBA00009454"/>
    </source>
</evidence>
<dbReference type="WBParaSite" id="TMUE_3000014757.1">
    <property type="protein sequence ID" value="TMUE_3000014757.1"/>
    <property type="gene ID" value="WBGene00302308"/>
</dbReference>
<comment type="subcellular location">
    <subcellularLocation>
        <location evidence="1">Nucleus</location>
        <location evidence="1">Nuclear pore complex</location>
    </subcellularLocation>
</comment>
<evidence type="ECO:0000259" key="14">
    <source>
        <dbReference type="PROSITE" id="PS51472"/>
    </source>
</evidence>
<evidence type="ECO:0000256" key="9">
    <source>
        <dbReference type="ARBA" id="ARBA00023242"/>
    </source>
</evidence>
<keyword evidence="7" id="KW-0811">Translocation</keyword>
<keyword evidence="6" id="KW-0653">Protein transport</keyword>
<evidence type="ECO:0000256" key="5">
    <source>
        <dbReference type="ARBA" id="ARBA00022816"/>
    </source>
</evidence>
<protein>
    <recommendedName>
        <fullName evidence="3">Nucleoporin NUP35</fullName>
    </recommendedName>
    <alternativeName>
        <fullName evidence="11">35 kDa nucleoporin</fullName>
    </alternativeName>
    <alternativeName>
        <fullName evidence="10">Nucleoporin NUP53</fullName>
    </alternativeName>
</protein>
<dbReference type="Gene3D" id="3.30.70.330">
    <property type="match status" value="1"/>
</dbReference>
<dbReference type="Gene3D" id="2.30.29.30">
    <property type="entry name" value="Pleckstrin-homology domain (PH domain)/Phosphotyrosine-binding domain (PTB)"/>
    <property type="match status" value="1"/>
</dbReference>
<dbReference type="GO" id="GO:0017056">
    <property type="term" value="F:structural constituent of nuclear pore"/>
    <property type="evidence" value="ECO:0007669"/>
    <property type="project" value="TreeGrafter"/>
</dbReference>
<accession>A0A5S6R672</accession>
<evidence type="ECO:0000313" key="15">
    <source>
        <dbReference type="Proteomes" id="UP000046395"/>
    </source>
</evidence>
<dbReference type="FunFam" id="3.30.70.330:FF:000095">
    <property type="entry name" value="Putative Nucleoporin NUP53"/>
    <property type="match status" value="1"/>
</dbReference>
<dbReference type="GO" id="GO:0003676">
    <property type="term" value="F:nucleic acid binding"/>
    <property type="evidence" value="ECO:0007669"/>
    <property type="project" value="InterPro"/>
</dbReference>
<dbReference type="InterPro" id="IPR035979">
    <property type="entry name" value="RBD_domain_sf"/>
</dbReference>
<dbReference type="PROSITE" id="PS51472">
    <property type="entry name" value="RRM_NUP35"/>
    <property type="match status" value="1"/>
</dbReference>
<dbReference type="PANTHER" id="PTHR21527">
    <property type="entry name" value="NUCLEOPORIN NUP35"/>
    <property type="match status" value="1"/>
</dbReference>
<evidence type="ECO:0000256" key="4">
    <source>
        <dbReference type="ARBA" id="ARBA00022448"/>
    </source>
</evidence>
<dbReference type="GO" id="GO:0044615">
    <property type="term" value="C:nuclear pore nuclear basket"/>
    <property type="evidence" value="ECO:0007669"/>
    <property type="project" value="TreeGrafter"/>
</dbReference>
<evidence type="ECO:0000256" key="7">
    <source>
        <dbReference type="ARBA" id="ARBA00023010"/>
    </source>
</evidence>
<dbReference type="AlphaFoldDB" id="A0A5S6R672"/>
<dbReference type="Pfam" id="PF05172">
    <property type="entry name" value="RRM_Nup35"/>
    <property type="match status" value="1"/>
</dbReference>